<evidence type="ECO:0000313" key="3">
    <source>
        <dbReference type="Proteomes" id="UP001500620"/>
    </source>
</evidence>
<gene>
    <name evidence="2" type="ORF">GCM10022255_091930</name>
</gene>
<reference evidence="3" key="1">
    <citation type="journal article" date="2019" name="Int. J. Syst. Evol. Microbiol.">
        <title>The Global Catalogue of Microorganisms (GCM) 10K type strain sequencing project: providing services to taxonomists for standard genome sequencing and annotation.</title>
        <authorList>
            <consortium name="The Broad Institute Genomics Platform"/>
            <consortium name="The Broad Institute Genome Sequencing Center for Infectious Disease"/>
            <person name="Wu L."/>
            <person name="Ma J."/>
        </authorList>
    </citation>
    <scope>NUCLEOTIDE SEQUENCE [LARGE SCALE GENOMIC DNA]</scope>
    <source>
        <strain evidence="3">JCM 17441</strain>
    </source>
</reference>
<sequence length="76" mass="8248">MTLQSPTAPQGRRRLQSNDGSDRPAAPATLLAMDDIANTANPAGDPVPQQLRFLFNRPDDVRVRHLPCALPDDLCA</sequence>
<proteinExistence type="predicted"/>
<protein>
    <submittedName>
        <fullName evidence="2">Uncharacterized protein</fullName>
    </submittedName>
</protein>
<accession>A0ABP8DPV9</accession>
<organism evidence="2 3">
    <name type="scientific">Dactylosporangium darangshiense</name>
    <dbReference type="NCBI Taxonomy" id="579108"/>
    <lineage>
        <taxon>Bacteria</taxon>
        <taxon>Bacillati</taxon>
        <taxon>Actinomycetota</taxon>
        <taxon>Actinomycetes</taxon>
        <taxon>Micromonosporales</taxon>
        <taxon>Micromonosporaceae</taxon>
        <taxon>Dactylosporangium</taxon>
    </lineage>
</organism>
<feature type="region of interest" description="Disordered" evidence="1">
    <location>
        <begin position="1"/>
        <end position="27"/>
    </location>
</feature>
<name>A0ABP8DPV9_9ACTN</name>
<dbReference type="Proteomes" id="UP001500620">
    <property type="component" value="Unassembled WGS sequence"/>
</dbReference>
<dbReference type="EMBL" id="BAABAT010000043">
    <property type="protein sequence ID" value="GAA4261008.1"/>
    <property type="molecule type" value="Genomic_DNA"/>
</dbReference>
<evidence type="ECO:0000313" key="2">
    <source>
        <dbReference type="EMBL" id="GAA4261008.1"/>
    </source>
</evidence>
<evidence type="ECO:0000256" key="1">
    <source>
        <dbReference type="SAM" id="MobiDB-lite"/>
    </source>
</evidence>
<keyword evidence="3" id="KW-1185">Reference proteome</keyword>
<comment type="caution">
    <text evidence="2">The sequence shown here is derived from an EMBL/GenBank/DDBJ whole genome shotgun (WGS) entry which is preliminary data.</text>
</comment>